<dbReference type="STRING" id="1913577.LPB144_02115"/>
<dbReference type="GO" id="GO:0016747">
    <property type="term" value="F:acyltransferase activity, transferring groups other than amino-acyl groups"/>
    <property type="evidence" value="ECO:0007669"/>
    <property type="project" value="InterPro"/>
</dbReference>
<feature type="domain" description="N-acetyltransferase" evidence="1">
    <location>
        <begin position="1"/>
        <end position="155"/>
    </location>
</feature>
<evidence type="ECO:0000259" key="1">
    <source>
        <dbReference type="PROSITE" id="PS51186"/>
    </source>
</evidence>
<dbReference type="Gene3D" id="3.40.630.30">
    <property type="match status" value="1"/>
</dbReference>
<dbReference type="InterPro" id="IPR000182">
    <property type="entry name" value="GNAT_dom"/>
</dbReference>
<sequence length="312" mass="36112">MTIEEAQEKDIPEIVKVLKASLGEKDLLLSEATWRYKHIDNPFGKSIVLIAKEDGVIIGVRAFMRWEWKKNGRLFKALRAVDTATHPNHQGKGIFKKLTLEAVGLAETFGDHFIFNTPNDQSRPGYLKMGWEKVGKIHVGIKPSFGFLYFFKSISEYQINKNLTEEDLVNLTEEWNIKRVSSRKIFTPKSPVFLKWRYENNPLQKYEVIAKNNLYVAYYIKSRGRLKELRVSECIYSDIQSWKEVKSLFATAEKNYKVHVVSFTPELNPLWGKKGSFGPILTLRNLNLNINEKSELMAISNWNNSLGDLELY</sequence>
<gene>
    <name evidence="2" type="ORF">LPB144_02115</name>
</gene>
<dbReference type="CDD" id="cd04301">
    <property type="entry name" value="NAT_SF"/>
    <property type="match status" value="1"/>
</dbReference>
<dbReference type="SUPFAM" id="SSF55729">
    <property type="entry name" value="Acyl-CoA N-acyltransferases (Nat)"/>
    <property type="match status" value="1"/>
</dbReference>
<dbReference type="EMBL" id="CP018153">
    <property type="protein sequence ID" value="APG59277.1"/>
    <property type="molecule type" value="Genomic_DNA"/>
</dbReference>
<dbReference type="PROSITE" id="PS51186">
    <property type="entry name" value="GNAT"/>
    <property type="match status" value="1"/>
</dbReference>
<organism evidence="2 3">
    <name type="scientific">Christiangramia salexigens</name>
    <dbReference type="NCBI Taxonomy" id="1913577"/>
    <lineage>
        <taxon>Bacteria</taxon>
        <taxon>Pseudomonadati</taxon>
        <taxon>Bacteroidota</taxon>
        <taxon>Flavobacteriia</taxon>
        <taxon>Flavobacteriales</taxon>
        <taxon>Flavobacteriaceae</taxon>
        <taxon>Christiangramia</taxon>
    </lineage>
</organism>
<accession>A0A1L3J2D0</accession>
<dbReference type="InterPro" id="IPR016181">
    <property type="entry name" value="Acyl_CoA_acyltransferase"/>
</dbReference>
<reference evidence="2 3" key="1">
    <citation type="submission" date="2016-11" db="EMBL/GenBank/DDBJ databases">
        <title>Gramella sp. LPB0144 isolated from marine environment.</title>
        <authorList>
            <person name="Kim E."/>
            <person name="Yi H."/>
        </authorList>
    </citation>
    <scope>NUCLEOTIDE SEQUENCE [LARGE SCALE GENOMIC DNA]</scope>
    <source>
        <strain evidence="2 3">LPB0144</strain>
    </source>
</reference>
<name>A0A1L3J2D0_9FLAO</name>
<dbReference type="KEGG" id="grl:LPB144_02115"/>
<dbReference type="Pfam" id="PF13527">
    <property type="entry name" value="Acetyltransf_9"/>
    <property type="match status" value="1"/>
</dbReference>
<evidence type="ECO:0000313" key="2">
    <source>
        <dbReference type="EMBL" id="APG59277.1"/>
    </source>
</evidence>
<dbReference type="RefSeq" id="WP_072551933.1">
    <property type="nucleotide sequence ID" value="NZ_CP018153.1"/>
</dbReference>
<dbReference type="OrthoDB" id="5570877at2"/>
<dbReference type="Proteomes" id="UP000182510">
    <property type="component" value="Chromosome"/>
</dbReference>
<proteinExistence type="predicted"/>
<protein>
    <recommendedName>
        <fullName evidence="1">N-acetyltransferase domain-containing protein</fullName>
    </recommendedName>
</protein>
<dbReference type="AlphaFoldDB" id="A0A1L3J2D0"/>
<evidence type="ECO:0000313" key="3">
    <source>
        <dbReference type="Proteomes" id="UP000182510"/>
    </source>
</evidence>
<keyword evidence="3" id="KW-1185">Reference proteome</keyword>